<keyword evidence="4" id="KW-1185">Reference proteome</keyword>
<dbReference type="AlphaFoldDB" id="A0A2I0IF78"/>
<dbReference type="EMBL" id="PGOL01003245">
    <property type="protein sequence ID" value="PKI42006.1"/>
    <property type="molecule type" value="Genomic_DNA"/>
</dbReference>
<keyword evidence="2" id="KW-0732">Signal</keyword>
<feature type="compositionally biased region" description="Basic and acidic residues" evidence="1">
    <location>
        <begin position="65"/>
        <end position="75"/>
    </location>
</feature>
<reference evidence="3 4" key="1">
    <citation type="submission" date="2017-11" db="EMBL/GenBank/DDBJ databases">
        <title>De-novo sequencing of pomegranate (Punica granatum L.) genome.</title>
        <authorList>
            <person name="Akparov Z."/>
            <person name="Amiraslanov A."/>
            <person name="Hajiyeva S."/>
            <person name="Abbasov M."/>
            <person name="Kaur K."/>
            <person name="Hamwieh A."/>
            <person name="Solovyev V."/>
            <person name="Salamov A."/>
            <person name="Braich B."/>
            <person name="Kosarev P."/>
            <person name="Mahmoud A."/>
            <person name="Hajiyev E."/>
            <person name="Babayeva S."/>
            <person name="Izzatullayeva V."/>
            <person name="Mammadov A."/>
            <person name="Mammadov A."/>
            <person name="Sharifova S."/>
            <person name="Ojaghi J."/>
            <person name="Eynullazada K."/>
            <person name="Bayramov B."/>
            <person name="Abdulazimova A."/>
            <person name="Shahmuradov I."/>
        </authorList>
    </citation>
    <scope>NUCLEOTIDE SEQUENCE [LARGE SCALE GENOMIC DNA]</scope>
    <source>
        <strain evidence="4">cv. AG2017</strain>
        <tissue evidence="3">Leaf</tissue>
    </source>
</reference>
<name>A0A2I0IF78_PUNGR</name>
<protein>
    <submittedName>
        <fullName evidence="3">Uncharacterized protein</fullName>
    </submittedName>
</protein>
<evidence type="ECO:0000313" key="4">
    <source>
        <dbReference type="Proteomes" id="UP000233551"/>
    </source>
</evidence>
<feature type="chain" id="PRO_5014112468" evidence="2">
    <location>
        <begin position="18"/>
        <end position="89"/>
    </location>
</feature>
<proteinExistence type="predicted"/>
<evidence type="ECO:0000256" key="1">
    <source>
        <dbReference type="SAM" id="MobiDB-lite"/>
    </source>
</evidence>
<evidence type="ECO:0000313" key="3">
    <source>
        <dbReference type="EMBL" id="PKI42006.1"/>
    </source>
</evidence>
<sequence>MARVILMAILVTPDSWGSMWPIGNGSQTRKAKPTRLAEKGRGEEVELRGQEEKGGSGLCGGPVRRRGEVAGEEKKKKVRSGSLGLQELA</sequence>
<accession>A0A2I0IF78</accession>
<comment type="caution">
    <text evidence="3">The sequence shown here is derived from an EMBL/GenBank/DDBJ whole genome shotgun (WGS) entry which is preliminary data.</text>
</comment>
<organism evidence="3 4">
    <name type="scientific">Punica granatum</name>
    <name type="common">Pomegranate</name>
    <dbReference type="NCBI Taxonomy" id="22663"/>
    <lineage>
        <taxon>Eukaryota</taxon>
        <taxon>Viridiplantae</taxon>
        <taxon>Streptophyta</taxon>
        <taxon>Embryophyta</taxon>
        <taxon>Tracheophyta</taxon>
        <taxon>Spermatophyta</taxon>
        <taxon>Magnoliopsida</taxon>
        <taxon>eudicotyledons</taxon>
        <taxon>Gunneridae</taxon>
        <taxon>Pentapetalae</taxon>
        <taxon>rosids</taxon>
        <taxon>malvids</taxon>
        <taxon>Myrtales</taxon>
        <taxon>Lythraceae</taxon>
        <taxon>Punica</taxon>
    </lineage>
</organism>
<feature type="region of interest" description="Disordered" evidence="1">
    <location>
        <begin position="22"/>
        <end position="89"/>
    </location>
</feature>
<feature type="compositionally biased region" description="Basic and acidic residues" evidence="1">
    <location>
        <begin position="35"/>
        <end position="54"/>
    </location>
</feature>
<dbReference type="Proteomes" id="UP000233551">
    <property type="component" value="Unassembled WGS sequence"/>
</dbReference>
<evidence type="ECO:0000256" key="2">
    <source>
        <dbReference type="SAM" id="SignalP"/>
    </source>
</evidence>
<gene>
    <name evidence="3" type="ORF">CRG98_037624</name>
</gene>
<feature type="signal peptide" evidence="2">
    <location>
        <begin position="1"/>
        <end position="17"/>
    </location>
</feature>